<sequence length="418" mass="48288">MNLFVGLDVSSEKLDVCFLSDDNQLTILLETSLGNDVKGAHQIKQKILEFQNVYSFSQIVIGMESTSMYSFHPATFFNEDRELKRINTVVTIENPFRIKQFSRIFDEDKTDKNDAMRIADFLRIQRFTTSPIKEEKYMALQRLTRTRYQLIGQLVETKQHFLENLTYKCNTLTRELKNSETPSSVFGATLIALMTEDYGLEELAQMPLTDFASLLQEKGNGRFKNPERLAKTIQRAITMSYRLGEVAQESINIILSILAREIRALEASIKDLDKAIEQLVIVLPEYQCLTSIPGVGKVYAAGLLAEIGEIQRFEDQTKLAKYAGLSWKIKQSGNYQSENTPLTKQGNRYLRYYLVEAANSVRRYLPEYQAFYQKKYKETPKHQHKRAIVLTARKFVRLVDTLLRNHQLYTPPRSVIEK</sequence>
<evidence type="ECO:0000313" key="5">
    <source>
        <dbReference type="EMBL" id="ANS52362.1"/>
    </source>
</evidence>
<evidence type="ECO:0000259" key="3">
    <source>
        <dbReference type="Pfam" id="PF02371"/>
    </source>
</evidence>
<dbReference type="GO" id="GO:0004803">
    <property type="term" value="F:transposase activity"/>
    <property type="evidence" value="ECO:0007669"/>
    <property type="project" value="InterPro"/>
</dbReference>
<evidence type="ECO:0000313" key="4">
    <source>
        <dbReference type="EMBL" id="ANS45973.1"/>
    </source>
</evidence>
<dbReference type="GO" id="GO:0006313">
    <property type="term" value="P:DNA transposition"/>
    <property type="evidence" value="ECO:0007669"/>
    <property type="project" value="InterPro"/>
</dbReference>
<protein>
    <submittedName>
        <fullName evidence="4">Transposase, IS116/IS110/IS902</fullName>
    </submittedName>
</protein>
<name>A0A9W3S6T1_BACTU</name>
<evidence type="ECO:0000259" key="2">
    <source>
        <dbReference type="Pfam" id="PF01548"/>
    </source>
</evidence>
<dbReference type="GO" id="GO:0003677">
    <property type="term" value="F:DNA binding"/>
    <property type="evidence" value="ECO:0007669"/>
    <property type="project" value="InterPro"/>
</dbReference>
<gene>
    <name evidence="4" type="ORF">BT246_05350</name>
    <name evidence="5" type="ORF">BT246_70720</name>
</gene>
<reference evidence="4 6" key="1">
    <citation type="submission" date="2016-04" db="EMBL/GenBank/DDBJ databases">
        <title>High quality genome of the nematocidal Bacillus thuringiensis MYBT18246.</title>
        <authorList>
            <person name="Hollensteiner J."/>
            <person name="Poehlein A."/>
            <person name="Sproeer C."/>
            <person name="Bunk B."/>
            <person name="Rosenstiel P."/>
            <person name="Schulenburg H."/>
            <person name="Liesegang H."/>
        </authorList>
    </citation>
    <scope>NUCLEOTIDE SEQUENCE [LARGE SCALE GENOMIC DNA]</scope>
    <source>
        <strain evidence="4 6">MYBT18246</strain>
        <plasmid evidence="5 6">p101287</plasmid>
    </source>
</reference>
<feature type="domain" description="Transposase IS110-like N-terminal" evidence="2">
    <location>
        <begin position="5"/>
        <end position="166"/>
    </location>
</feature>
<evidence type="ECO:0000256" key="1">
    <source>
        <dbReference type="SAM" id="Coils"/>
    </source>
</evidence>
<feature type="domain" description="Transposase IS116/IS110/IS902 C-terminal" evidence="3">
    <location>
        <begin position="287"/>
        <end position="373"/>
    </location>
</feature>
<geneLocation type="plasmid" evidence="5 6">
    <name>p101287</name>
</geneLocation>
<dbReference type="Proteomes" id="UP000092743">
    <property type="component" value="Chromosome"/>
</dbReference>
<dbReference type="NCBIfam" id="NF033542">
    <property type="entry name" value="transpos_IS110"/>
    <property type="match status" value="1"/>
</dbReference>
<dbReference type="Pfam" id="PF01548">
    <property type="entry name" value="DEDD_Tnp_IS110"/>
    <property type="match status" value="1"/>
</dbReference>
<dbReference type="PANTHER" id="PTHR33055:SF13">
    <property type="entry name" value="TRANSPOSASE"/>
    <property type="match status" value="1"/>
</dbReference>
<keyword evidence="1" id="KW-0175">Coiled coil</keyword>
<dbReference type="PANTHER" id="PTHR33055">
    <property type="entry name" value="TRANSPOSASE FOR INSERTION SEQUENCE ELEMENT IS1111A"/>
    <property type="match status" value="1"/>
</dbReference>
<dbReference type="EMBL" id="CP015356">
    <property type="protein sequence ID" value="ANS52362.1"/>
    <property type="molecule type" value="Genomic_DNA"/>
</dbReference>
<dbReference type="RefSeq" id="WP_065481853.1">
    <property type="nucleotide sequence ID" value="NZ_CP015350.1"/>
</dbReference>
<evidence type="ECO:0000313" key="6">
    <source>
        <dbReference type="Proteomes" id="UP000092743"/>
    </source>
</evidence>
<dbReference type="InterPro" id="IPR047650">
    <property type="entry name" value="Transpos_IS110"/>
</dbReference>
<dbReference type="InterPro" id="IPR003346">
    <property type="entry name" value="Transposase_20"/>
</dbReference>
<accession>A0A9W3S6T1</accession>
<dbReference type="Proteomes" id="UP000092743">
    <property type="component" value="Plasmid p101287"/>
</dbReference>
<organism evidence="4 6">
    <name type="scientific">Bacillus thuringiensis</name>
    <dbReference type="NCBI Taxonomy" id="1428"/>
    <lineage>
        <taxon>Bacteria</taxon>
        <taxon>Bacillati</taxon>
        <taxon>Bacillota</taxon>
        <taxon>Bacilli</taxon>
        <taxon>Bacillales</taxon>
        <taxon>Bacillaceae</taxon>
        <taxon>Bacillus</taxon>
        <taxon>Bacillus cereus group</taxon>
    </lineage>
</organism>
<proteinExistence type="predicted"/>
<feature type="coiled-coil region" evidence="1">
    <location>
        <begin position="255"/>
        <end position="282"/>
    </location>
</feature>
<dbReference type="EMBL" id="CP015350">
    <property type="protein sequence ID" value="ANS45973.1"/>
    <property type="molecule type" value="Genomic_DNA"/>
</dbReference>
<dbReference type="AlphaFoldDB" id="A0A9W3S6T1"/>
<dbReference type="Pfam" id="PF02371">
    <property type="entry name" value="Transposase_20"/>
    <property type="match status" value="1"/>
</dbReference>
<dbReference type="InterPro" id="IPR002525">
    <property type="entry name" value="Transp_IS110-like_N"/>
</dbReference>
<keyword evidence="5" id="KW-0614">Plasmid</keyword>